<evidence type="ECO:0000313" key="2">
    <source>
        <dbReference type="EMBL" id="KAK7020261.1"/>
    </source>
</evidence>
<dbReference type="Proteomes" id="UP001383192">
    <property type="component" value="Unassembled WGS sequence"/>
</dbReference>
<name>A0AAW0B5L0_9AGAR</name>
<feature type="region of interest" description="Disordered" evidence="1">
    <location>
        <begin position="93"/>
        <end position="179"/>
    </location>
</feature>
<comment type="caution">
    <text evidence="2">The sequence shown here is derived from an EMBL/GenBank/DDBJ whole genome shotgun (WGS) entry which is preliminary data.</text>
</comment>
<protein>
    <submittedName>
        <fullName evidence="2">Uncharacterized protein</fullName>
    </submittedName>
</protein>
<proteinExistence type="predicted"/>
<dbReference type="AlphaFoldDB" id="A0AAW0B5L0"/>
<dbReference type="EMBL" id="JAYKXP010000188">
    <property type="protein sequence ID" value="KAK7020261.1"/>
    <property type="molecule type" value="Genomic_DNA"/>
</dbReference>
<evidence type="ECO:0000313" key="3">
    <source>
        <dbReference type="Proteomes" id="UP001383192"/>
    </source>
</evidence>
<accession>A0AAW0B5L0</accession>
<organism evidence="2 3">
    <name type="scientific">Paramarasmius palmivorus</name>
    <dbReference type="NCBI Taxonomy" id="297713"/>
    <lineage>
        <taxon>Eukaryota</taxon>
        <taxon>Fungi</taxon>
        <taxon>Dikarya</taxon>
        <taxon>Basidiomycota</taxon>
        <taxon>Agaricomycotina</taxon>
        <taxon>Agaricomycetes</taxon>
        <taxon>Agaricomycetidae</taxon>
        <taxon>Agaricales</taxon>
        <taxon>Marasmiineae</taxon>
        <taxon>Marasmiaceae</taxon>
        <taxon>Paramarasmius</taxon>
    </lineage>
</organism>
<sequence>MNGIRATNLFCHGLDTLARESGHSLVRKTICSPYYSTLLPSGTLTTTTTEAIKKIFDSSETRSGCSYSPYIAGADEELEALLLRAFLIAEDPENESPLSTPPSSPLNVTAQLPEDENLTPPTPPTPSQTPGLSLSTDTEASPPCASSKPSHESQRKRRVKSAAEIAREKAKSKRARHKARQTLPSIIYSRNPEYLVQQGLRSSILNAARVIPQVFNTHTHFNPSESGYLGLEKGLPEKRDYTLEELTDPEGDFRFAKLLHTPSSSQPLTSSSGAVMGVVIPGPQNDPSWSDNVQAANHMIEEFGAYAKFTPPRLTKTQQHLIRLGLGGPTVAHPRRGAHNALSYGPSTGNGQKVPQMLRQHSKNKPIMEKVRGSRVFQRFARFMSCMWISLSCFRALMA</sequence>
<keyword evidence="3" id="KW-1185">Reference proteome</keyword>
<feature type="compositionally biased region" description="Basic residues" evidence="1">
    <location>
        <begin position="170"/>
        <end position="179"/>
    </location>
</feature>
<reference evidence="2 3" key="1">
    <citation type="submission" date="2024-01" db="EMBL/GenBank/DDBJ databases">
        <title>A draft genome for a cacao thread blight-causing isolate of Paramarasmius palmivorus.</title>
        <authorList>
            <person name="Baruah I.K."/>
            <person name="Bukari Y."/>
            <person name="Amoako-Attah I."/>
            <person name="Meinhardt L.W."/>
            <person name="Bailey B.A."/>
            <person name="Cohen S.P."/>
        </authorList>
    </citation>
    <scope>NUCLEOTIDE SEQUENCE [LARGE SCALE GENOMIC DNA]</scope>
    <source>
        <strain evidence="2 3">GH-12</strain>
    </source>
</reference>
<gene>
    <name evidence="2" type="ORF">VNI00_017753</name>
</gene>
<evidence type="ECO:0000256" key="1">
    <source>
        <dbReference type="SAM" id="MobiDB-lite"/>
    </source>
</evidence>